<dbReference type="Pfam" id="PF00512">
    <property type="entry name" value="HisKA"/>
    <property type="match status" value="1"/>
</dbReference>
<keyword evidence="13 18" id="KW-0472">Membrane</keyword>
<evidence type="ECO:0000256" key="5">
    <source>
        <dbReference type="ARBA" id="ARBA00022553"/>
    </source>
</evidence>
<dbReference type="NCBIfam" id="TIGR00229">
    <property type="entry name" value="sensory_box"/>
    <property type="match status" value="2"/>
</dbReference>
<dbReference type="CDD" id="cd00082">
    <property type="entry name" value="HisKA"/>
    <property type="match status" value="1"/>
</dbReference>
<comment type="catalytic activity">
    <reaction evidence="1">
        <text>ATP + protein L-histidine = ADP + protein N-phospho-L-histidine.</text>
        <dbReference type="EC" id="2.7.13.3"/>
    </reaction>
</comment>
<feature type="transmembrane region" description="Helical" evidence="18">
    <location>
        <begin position="12"/>
        <end position="33"/>
    </location>
</feature>
<dbReference type="SMART" id="SM00388">
    <property type="entry name" value="HisKA"/>
    <property type="match status" value="1"/>
</dbReference>
<protein>
    <recommendedName>
        <fullName evidence="15">Sensory/regulatory protein RpfC</fullName>
        <ecNumber evidence="3">2.7.13.3</ecNumber>
    </recommendedName>
</protein>
<dbReference type="PROSITE" id="PS50109">
    <property type="entry name" value="HIS_KIN"/>
    <property type="match status" value="1"/>
</dbReference>
<dbReference type="SUPFAM" id="SSF158472">
    <property type="entry name" value="HAMP domain-like"/>
    <property type="match status" value="1"/>
</dbReference>
<evidence type="ECO:0000259" key="23">
    <source>
        <dbReference type="PROSITE" id="PS50885"/>
    </source>
</evidence>
<dbReference type="InterPro" id="IPR003660">
    <property type="entry name" value="HAMP_dom"/>
</dbReference>
<keyword evidence="7 18" id="KW-0812">Transmembrane</keyword>
<dbReference type="Gene3D" id="3.30.565.10">
    <property type="entry name" value="Histidine kinase-like ATPase, C-terminal domain"/>
    <property type="match status" value="1"/>
</dbReference>
<dbReference type="SUPFAM" id="SSF47226">
    <property type="entry name" value="Histidine-containing phosphotransfer domain, HPT domain"/>
    <property type="match status" value="1"/>
</dbReference>
<evidence type="ECO:0000313" key="26">
    <source>
        <dbReference type="Proteomes" id="UP000306416"/>
    </source>
</evidence>
<keyword evidence="10" id="KW-0067">ATP-binding</keyword>
<dbReference type="PROSITE" id="PS50894">
    <property type="entry name" value="HPT"/>
    <property type="match status" value="1"/>
</dbReference>
<dbReference type="InterPro" id="IPR013767">
    <property type="entry name" value="PAS_fold"/>
</dbReference>
<dbReference type="InterPro" id="IPR000700">
    <property type="entry name" value="PAS-assoc_C"/>
</dbReference>
<sequence>MKNLSLTTKMSLMVSLLVVLVLSFMTLCASWFLQEQYESTVSEQQFSMVSSMAEEIDGKIRSAAVQLEALTRTVPQRLFSDAAAAQRFLQQRPDTLALFDSGIFLFDSGGRLLAMTPLEPGLIGRDYSFRDYYRNAARTKQTVISEPFISTQAHRHPTVALIVPVLDSDGAVIGMLGGAVDLYKDNFLGKLAHARVGKNGYFYLFNRDRYIIVHPDQGRILKRDVQVGTNLLLDRAIAGFEGAGENVNSRGLASVSSFKRLKSTGWILGANYPLAEAYAPARNAKFLLFLGLASAVAASIFVSLFLMRRLTAPLLTFIRHVEGITEQERDLEPVAIHTGDEIGNLAHAFNRMIEELRRQKDAAREFQLAIDQAPVTVLVTDREGIIRYVNPHFTKVTGYLASEALGQTPRLVKSGWHPREFYAQMWQTVLSGQVWRGEMRNKRKNGDLYWESASISPVKDASGEISNLVAVKEDITERKRAQEALIRSDERIRLLLESTAEAIFGIDLLGNCTFANRACARLLGYDNADELLGKNMHLLIHHSCPDGSPNPVQQCPVYQVLRGNKGVHDDKEYFWRADGTSFAVEYWSFPQLQDGEPVGGVVTFFDITERKRAEEELHRATEAAESATRAKSEFLANMSHEIRTPMNAALGMLYLLQQTELSAQQKEFLEKAQSASGVLLRVIDDILDFSKIEAGKMELEHIPFRLEQVLGDLENVASAILGEKEVAFKVTAAGDIPELLVGDPIRLGQVLLNLTGNAVKFTEKGSVEVEAALVALEDGEATVRFAVSDTGIGMDEKQREAVFLPFSQADSSTTRRYGGTGLGLAICRELVQLMAGRMWVDSEPGRGSTFSFVARFGLKDAGQDPVPPPHVAEGEPRDLSGVRVLLVEDNRINQEVARLILERGGVQVEVAGNGAEALAMVHAAGASYHAVLMDVHMPVMDGLEAARRMRLDPALATLPIIAMTAGALPRERQLCRDAGMNDQVDKPINIPAFFATLGRWVGAEPRVIEKAAAVPDFQEEGDIPEQMPGLDLKRAMERIGDGRLLKKLLVSFRKENAAMVEEIGAAASVADLKLARRLIHTVKGSAGNLGATRLGSAAASLEIALRGEDASLVHQTLESFAEKLTEVLDAIRQLEEQWGIHGAERSNVKIACDDLEQMAALSRTLDRLLQSQNMSALAVWEEMRPLLSGELAQRLDQTLQMLDFGDAGAVLKEIMEELEITL</sequence>
<dbReference type="CDD" id="cd00088">
    <property type="entry name" value="HPT"/>
    <property type="match status" value="1"/>
</dbReference>
<evidence type="ECO:0000259" key="22">
    <source>
        <dbReference type="PROSITE" id="PS50113"/>
    </source>
</evidence>
<dbReference type="PANTHER" id="PTHR45339:SF1">
    <property type="entry name" value="HYBRID SIGNAL TRANSDUCTION HISTIDINE KINASE J"/>
    <property type="match status" value="1"/>
</dbReference>
<evidence type="ECO:0000256" key="2">
    <source>
        <dbReference type="ARBA" id="ARBA00004651"/>
    </source>
</evidence>
<dbReference type="InterPro" id="IPR036641">
    <property type="entry name" value="HPT_dom_sf"/>
</dbReference>
<dbReference type="InterPro" id="IPR004358">
    <property type="entry name" value="Sig_transdc_His_kin-like_C"/>
</dbReference>
<dbReference type="PROSITE" id="PS50885">
    <property type="entry name" value="HAMP"/>
    <property type="match status" value="1"/>
</dbReference>
<dbReference type="Gene3D" id="1.10.287.130">
    <property type="match status" value="1"/>
</dbReference>
<feature type="domain" description="HPt" evidence="24">
    <location>
        <begin position="1041"/>
        <end position="1138"/>
    </location>
</feature>
<evidence type="ECO:0000256" key="15">
    <source>
        <dbReference type="ARBA" id="ARBA00068150"/>
    </source>
</evidence>
<dbReference type="Pfam" id="PF00672">
    <property type="entry name" value="HAMP"/>
    <property type="match status" value="1"/>
</dbReference>
<dbReference type="InterPro" id="IPR003661">
    <property type="entry name" value="HisK_dim/P_dom"/>
</dbReference>
<dbReference type="InterPro" id="IPR001610">
    <property type="entry name" value="PAC"/>
</dbReference>
<dbReference type="PROSITE" id="PS50112">
    <property type="entry name" value="PAS"/>
    <property type="match status" value="2"/>
</dbReference>
<dbReference type="InterPro" id="IPR029151">
    <property type="entry name" value="Sensor-like_sf"/>
</dbReference>
<evidence type="ECO:0000256" key="11">
    <source>
        <dbReference type="ARBA" id="ARBA00022989"/>
    </source>
</evidence>
<evidence type="ECO:0000256" key="9">
    <source>
        <dbReference type="ARBA" id="ARBA00022777"/>
    </source>
</evidence>
<dbReference type="Pfam" id="PF02743">
    <property type="entry name" value="dCache_1"/>
    <property type="match status" value="1"/>
</dbReference>
<dbReference type="Proteomes" id="UP000306416">
    <property type="component" value="Unassembled WGS sequence"/>
</dbReference>
<dbReference type="InterPro" id="IPR033479">
    <property type="entry name" value="dCache_1"/>
</dbReference>
<evidence type="ECO:0000256" key="14">
    <source>
        <dbReference type="ARBA" id="ARBA00064003"/>
    </source>
</evidence>
<feature type="modified residue" description="Phosphohistidine" evidence="16">
    <location>
        <position position="1080"/>
    </location>
</feature>
<keyword evidence="11 18" id="KW-1133">Transmembrane helix</keyword>
<dbReference type="Pfam" id="PF00072">
    <property type="entry name" value="Response_reg"/>
    <property type="match status" value="1"/>
</dbReference>
<dbReference type="GO" id="GO:0000155">
    <property type="term" value="F:phosphorelay sensor kinase activity"/>
    <property type="evidence" value="ECO:0007669"/>
    <property type="project" value="InterPro"/>
</dbReference>
<keyword evidence="8" id="KW-0547">Nucleotide-binding</keyword>
<evidence type="ECO:0000256" key="7">
    <source>
        <dbReference type="ARBA" id="ARBA00022692"/>
    </source>
</evidence>
<evidence type="ECO:0000256" key="10">
    <source>
        <dbReference type="ARBA" id="ARBA00022840"/>
    </source>
</evidence>
<keyword evidence="6" id="KW-0808">Transferase</keyword>
<dbReference type="SUPFAM" id="SSF103190">
    <property type="entry name" value="Sensory domain-like"/>
    <property type="match status" value="1"/>
</dbReference>
<dbReference type="FunFam" id="1.10.287.130:FF:000002">
    <property type="entry name" value="Two-component osmosensing histidine kinase"/>
    <property type="match status" value="1"/>
</dbReference>
<evidence type="ECO:0000259" key="24">
    <source>
        <dbReference type="PROSITE" id="PS50894"/>
    </source>
</evidence>
<feature type="domain" description="Response regulatory" evidence="20">
    <location>
        <begin position="883"/>
        <end position="1001"/>
    </location>
</feature>
<feature type="transmembrane region" description="Helical" evidence="18">
    <location>
        <begin position="286"/>
        <end position="307"/>
    </location>
</feature>
<evidence type="ECO:0000256" key="1">
    <source>
        <dbReference type="ARBA" id="ARBA00000085"/>
    </source>
</evidence>
<name>A0A4S1CC15_9BACT</name>
<keyword evidence="5 17" id="KW-0597">Phosphoprotein</keyword>
<organism evidence="25 26">
    <name type="scientific">Geomonas terrae</name>
    <dbReference type="NCBI Taxonomy" id="2562681"/>
    <lineage>
        <taxon>Bacteria</taxon>
        <taxon>Pseudomonadati</taxon>
        <taxon>Thermodesulfobacteriota</taxon>
        <taxon>Desulfuromonadia</taxon>
        <taxon>Geobacterales</taxon>
        <taxon>Geobacteraceae</taxon>
        <taxon>Geomonas</taxon>
    </lineage>
</organism>
<dbReference type="SMART" id="SM00448">
    <property type="entry name" value="REC"/>
    <property type="match status" value="1"/>
</dbReference>
<dbReference type="SUPFAM" id="SSF47384">
    <property type="entry name" value="Homodimeric domain of signal transducing histidine kinase"/>
    <property type="match status" value="1"/>
</dbReference>
<dbReference type="GO" id="GO:0005886">
    <property type="term" value="C:plasma membrane"/>
    <property type="evidence" value="ECO:0007669"/>
    <property type="project" value="UniProtKB-SubCell"/>
</dbReference>
<dbReference type="InterPro" id="IPR036890">
    <property type="entry name" value="HATPase_C_sf"/>
</dbReference>
<dbReference type="SMART" id="SM00387">
    <property type="entry name" value="HATPase_c"/>
    <property type="match status" value="1"/>
</dbReference>
<dbReference type="GO" id="GO:0006355">
    <property type="term" value="P:regulation of DNA-templated transcription"/>
    <property type="evidence" value="ECO:0007669"/>
    <property type="project" value="InterPro"/>
</dbReference>
<evidence type="ECO:0000256" key="13">
    <source>
        <dbReference type="ARBA" id="ARBA00023136"/>
    </source>
</evidence>
<dbReference type="CDD" id="cd17546">
    <property type="entry name" value="REC_hyHK_CKI1_RcsC-like"/>
    <property type="match status" value="1"/>
</dbReference>
<dbReference type="CDD" id="cd06225">
    <property type="entry name" value="HAMP"/>
    <property type="match status" value="1"/>
</dbReference>
<evidence type="ECO:0000259" key="21">
    <source>
        <dbReference type="PROSITE" id="PS50112"/>
    </source>
</evidence>
<gene>
    <name evidence="25" type="ORF">E4633_18145</name>
</gene>
<dbReference type="SMART" id="SM00304">
    <property type="entry name" value="HAMP"/>
    <property type="match status" value="1"/>
</dbReference>
<feature type="domain" description="PAS" evidence="21">
    <location>
        <begin position="362"/>
        <end position="420"/>
    </location>
</feature>
<evidence type="ECO:0000256" key="6">
    <source>
        <dbReference type="ARBA" id="ARBA00022679"/>
    </source>
</evidence>
<dbReference type="Pfam" id="PF00989">
    <property type="entry name" value="PAS"/>
    <property type="match status" value="2"/>
</dbReference>
<dbReference type="SUPFAM" id="SSF55785">
    <property type="entry name" value="PYP-like sensor domain (PAS domain)"/>
    <property type="match status" value="2"/>
</dbReference>
<accession>A0A4S1CC15</accession>
<dbReference type="InterPro" id="IPR008207">
    <property type="entry name" value="Sig_transdc_His_kin_Hpt_dom"/>
</dbReference>
<dbReference type="SMART" id="SM00086">
    <property type="entry name" value="PAC"/>
    <property type="match status" value="2"/>
</dbReference>
<keyword evidence="4" id="KW-1003">Cell membrane</keyword>
<dbReference type="CDD" id="cd00130">
    <property type="entry name" value="PAS"/>
    <property type="match status" value="2"/>
</dbReference>
<dbReference type="SUPFAM" id="SSF52172">
    <property type="entry name" value="CheY-like"/>
    <property type="match status" value="1"/>
</dbReference>
<evidence type="ECO:0000259" key="20">
    <source>
        <dbReference type="PROSITE" id="PS50110"/>
    </source>
</evidence>
<dbReference type="Gene3D" id="1.20.120.160">
    <property type="entry name" value="HPT domain"/>
    <property type="match status" value="1"/>
</dbReference>
<comment type="caution">
    <text evidence="25">The sequence shown here is derived from an EMBL/GenBank/DDBJ whole genome shotgun (WGS) entry which is preliminary data.</text>
</comment>
<dbReference type="Gene3D" id="3.30.450.20">
    <property type="entry name" value="PAS domain"/>
    <property type="match status" value="3"/>
</dbReference>
<comment type="subunit">
    <text evidence="14">At low DSF concentrations, interacts with RpfF.</text>
</comment>
<dbReference type="PRINTS" id="PR00344">
    <property type="entry name" value="BCTRLSENSOR"/>
</dbReference>
<dbReference type="FunFam" id="3.30.565.10:FF:000010">
    <property type="entry name" value="Sensor histidine kinase RcsC"/>
    <property type="match status" value="1"/>
</dbReference>
<feature type="domain" description="PAS" evidence="21">
    <location>
        <begin position="488"/>
        <end position="529"/>
    </location>
</feature>
<evidence type="ECO:0000256" key="16">
    <source>
        <dbReference type="PROSITE-ProRule" id="PRU00110"/>
    </source>
</evidence>
<dbReference type="InterPro" id="IPR036097">
    <property type="entry name" value="HisK_dim/P_sf"/>
</dbReference>
<dbReference type="SMART" id="SM00091">
    <property type="entry name" value="PAS"/>
    <property type="match status" value="2"/>
</dbReference>
<evidence type="ECO:0000256" key="12">
    <source>
        <dbReference type="ARBA" id="ARBA00023012"/>
    </source>
</evidence>
<feature type="domain" description="HAMP" evidence="23">
    <location>
        <begin position="308"/>
        <end position="361"/>
    </location>
</feature>
<proteinExistence type="predicted"/>
<keyword evidence="26" id="KW-1185">Reference proteome</keyword>
<dbReference type="InterPro" id="IPR011006">
    <property type="entry name" value="CheY-like_superfamily"/>
</dbReference>
<evidence type="ECO:0000256" key="18">
    <source>
        <dbReference type="SAM" id="Phobius"/>
    </source>
</evidence>
<dbReference type="RefSeq" id="WP_135872346.1">
    <property type="nucleotide sequence ID" value="NZ_SRSC01000004.1"/>
</dbReference>
<dbReference type="Gene3D" id="6.10.340.10">
    <property type="match status" value="1"/>
</dbReference>
<dbReference type="InterPro" id="IPR035965">
    <property type="entry name" value="PAS-like_dom_sf"/>
</dbReference>
<dbReference type="InterPro" id="IPR003594">
    <property type="entry name" value="HATPase_dom"/>
</dbReference>
<dbReference type="Gene3D" id="3.40.50.2300">
    <property type="match status" value="1"/>
</dbReference>
<keyword evidence="12" id="KW-0902">Two-component regulatory system</keyword>
<feature type="domain" description="PAC" evidence="22">
    <location>
        <begin position="568"/>
        <end position="619"/>
    </location>
</feature>
<dbReference type="InterPro" id="IPR000014">
    <property type="entry name" value="PAS"/>
</dbReference>
<dbReference type="EMBL" id="SRSC01000004">
    <property type="protein sequence ID" value="TGU70907.1"/>
    <property type="molecule type" value="Genomic_DNA"/>
</dbReference>
<feature type="domain" description="PAC" evidence="22">
    <location>
        <begin position="435"/>
        <end position="487"/>
    </location>
</feature>
<dbReference type="PROSITE" id="PS50113">
    <property type="entry name" value="PAC"/>
    <property type="match status" value="2"/>
</dbReference>
<dbReference type="Pfam" id="PF02518">
    <property type="entry name" value="HATPase_c"/>
    <property type="match status" value="1"/>
</dbReference>
<dbReference type="PROSITE" id="PS50110">
    <property type="entry name" value="RESPONSE_REGULATORY"/>
    <property type="match status" value="1"/>
</dbReference>
<feature type="domain" description="Histidine kinase" evidence="19">
    <location>
        <begin position="637"/>
        <end position="858"/>
    </location>
</feature>
<dbReference type="InterPro" id="IPR001789">
    <property type="entry name" value="Sig_transdc_resp-reg_receiver"/>
</dbReference>
<feature type="modified residue" description="4-aspartylphosphate" evidence="17">
    <location>
        <position position="934"/>
    </location>
</feature>
<evidence type="ECO:0000256" key="3">
    <source>
        <dbReference type="ARBA" id="ARBA00012438"/>
    </source>
</evidence>
<evidence type="ECO:0000256" key="17">
    <source>
        <dbReference type="PROSITE-ProRule" id="PRU00169"/>
    </source>
</evidence>
<dbReference type="AlphaFoldDB" id="A0A4S1CC15"/>
<evidence type="ECO:0000256" key="8">
    <source>
        <dbReference type="ARBA" id="ARBA00022741"/>
    </source>
</evidence>
<dbReference type="EC" id="2.7.13.3" evidence="3"/>
<dbReference type="CDD" id="cd12914">
    <property type="entry name" value="PDC1_DGC_like"/>
    <property type="match status" value="1"/>
</dbReference>
<dbReference type="CDD" id="cd16922">
    <property type="entry name" value="HATPase_EvgS-ArcB-TorS-like"/>
    <property type="match status" value="1"/>
</dbReference>
<reference evidence="25 26" key="1">
    <citation type="submission" date="2019-04" db="EMBL/GenBank/DDBJ databases">
        <title>Geobacter oryzae sp. nov., ferric-reducing bacteria isolated from paddy soil.</title>
        <authorList>
            <person name="Xu Z."/>
            <person name="Masuda Y."/>
            <person name="Itoh H."/>
            <person name="Senoo K."/>
        </authorList>
    </citation>
    <scope>NUCLEOTIDE SEQUENCE [LARGE SCALE GENOMIC DNA]</scope>
    <source>
        <strain evidence="25 26">Red111</strain>
    </source>
</reference>
<dbReference type="GO" id="GO:0005524">
    <property type="term" value="F:ATP binding"/>
    <property type="evidence" value="ECO:0007669"/>
    <property type="project" value="UniProtKB-KW"/>
</dbReference>
<evidence type="ECO:0000256" key="4">
    <source>
        <dbReference type="ARBA" id="ARBA00022475"/>
    </source>
</evidence>
<dbReference type="SUPFAM" id="SSF55874">
    <property type="entry name" value="ATPase domain of HSP90 chaperone/DNA topoisomerase II/histidine kinase"/>
    <property type="match status" value="1"/>
</dbReference>
<keyword evidence="9" id="KW-0418">Kinase</keyword>
<dbReference type="PANTHER" id="PTHR45339">
    <property type="entry name" value="HYBRID SIGNAL TRANSDUCTION HISTIDINE KINASE J"/>
    <property type="match status" value="1"/>
</dbReference>
<comment type="subcellular location">
    <subcellularLocation>
        <location evidence="2">Cell membrane</location>
        <topology evidence="2">Multi-pass membrane protein</topology>
    </subcellularLocation>
</comment>
<dbReference type="CDD" id="cd18774">
    <property type="entry name" value="PDC2_HK_sensor"/>
    <property type="match status" value="1"/>
</dbReference>
<evidence type="ECO:0000313" key="25">
    <source>
        <dbReference type="EMBL" id="TGU70907.1"/>
    </source>
</evidence>
<dbReference type="InterPro" id="IPR005467">
    <property type="entry name" value="His_kinase_dom"/>
</dbReference>
<dbReference type="Pfam" id="PF01627">
    <property type="entry name" value="Hpt"/>
    <property type="match status" value="1"/>
</dbReference>
<evidence type="ECO:0000259" key="19">
    <source>
        <dbReference type="PROSITE" id="PS50109"/>
    </source>
</evidence>